<dbReference type="PANTHER" id="PTHR16222">
    <property type="entry name" value="ADP-RIBOSYLGLYCOHYDROLASE"/>
    <property type="match status" value="1"/>
</dbReference>
<sequence>MSLRLQDQIKGGLFGVAIGDALGGTTEFMDRNEIMKKHGYLKEIIGGGVWQLEKGEVTDDTMMTICVAEGICENPHQPMHAIGEKFLAWYRTDPKDIGNIIRRVLSTYRGNWLEAAFGADLDLGQSAGNGSLMRCLPVGLSYPNAAEMEKQARMQSKMTHYDNRCNEACEIYSRIVFRLLHQESLTDSIEQEIRHSAYARLLKEGPNCEPSGFVVHSFSWVLHILLHANSFLDVVQQAANLGGDSDTIAAIAGGLAGVHCGYEQIPDSHSGVILIKDQLESLSQRIYELRLSLL</sequence>
<organism evidence="1 2">
    <name type="scientific">Paenibacillus eucommiae</name>
    <dbReference type="NCBI Taxonomy" id="1355755"/>
    <lineage>
        <taxon>Bacteria</taxon>
        <taxon>Bacillati</taxon>
        <taxon>Bacillota</taxon>
        <taxon>Bacilli</taxon>
        <taxon>Bacillales</taxon>
        <taxon>Paenibacillaceae</taxon>
        <taxon>Paenibacillus</taxon>
    </lineage>
</organism>
<keyword evidence="1" id="KW-0326">Glycosidase</keyword>
<keyword evidence="2" id="KW-1185">Reference proteome</keyword>
<dbReference type="InterPro" id="IPR050792">
    <property type="entry name" value="ADP-ribosylglycohydrolase"/>
</dbReference>
<accession>A0ABS4IX16</accession>
<dbReference type="Proteomes" id="UP001519287">
    <property type="component" value="Unassembled WGS sequence"/>
</dbReference>
<proteinExistence type="predicted"/>
<dbReference type="PANTHER" id="PTHR16222:SF12">
    <property type="entry name" value="ADP-RIBOSYLGLYCOHYDROLASE-RELATED"/>
    <property type="match status" value="1"/>
</dbReference>
<comment type="caution">
    <text evidence="1">The sequence shown here is derived from an EMBL/GenBank/DDBJ whole genome shotgun (WGS) entry which is preliminary data.</text>
</comment>
<gene>
    <name evidence="1" type="ORF">J2Z66_003727</name>
</gene>
<dbReference type="RefSeq" id="WP_209972832.1">
    <property type="nucleotide sequence ID" value="NZ_JAGGLB010000012.1"/>
</dbReference>
<reference evidence="1 2" key="1">
    <citation type="submission" date="2021-03" db="EMBL/GenBank/DDBJ databases">
        <title>Genomic Encyclopedia of Type Strains, Phase IV (KMG-IV): sequencing the most valuable type-strain genomes for metagenomic binning, comparative biology and taxonomic classification.</title>
        <authorList>
            <person name="Goeker M."/>
        </authorList>
    </citation>
    <scope>NUCLEOTIDE SEQUENCE [LARGE SCALE GENOMIC DNA]</scope>
    <source>
        <strain evidence="1 2">DSM 26048</strain>
    </source>
</reference>
<dbReference type="EC" id="3.2.2.24" evidence="1"/>
<name>A0ABS4IX16_9BACL</name>
<dbReference type="InterPro" id="IPR036705">
    <property type="entry name" value="Ribosyl_crysJ1_sf"/>
</dbReference>
<dbReference type="SUPFAM" id="SSF101478">
    <property type="entry name" value="ADP-ribosylglycohydrolase"/>
    <property type="match status" value="1"/>
</dbReference>
<dbReference type="Gene3D" id="1.10.4080.10">
    <property type="entry name" value="ADP-ribosylation/Crystallin J1"/>
    <property type="match status" value="1"/>
</dbReference>
<evidence type="ECO:0000313" key="1">
    <source>
        <dbReference type="EMBL" id="MBP1992119.1"/>
    </source>
</evidence>
<dbReference type="GO" id="GO:0047407">
    <property type="term" value="F:ADP-ribosyl-[dinitrogen reductase] hydrolase activity"/>
    <property type="evidence" value="ECO:0007669"/>
    <property type="project" value="UniProtKB-EC"/>
</dbReference>
<dbReference type="EMBL" id="JAGGLB010000012">
    <property type="protein sequence ID" value="MBP1992119.1"/>
    <property type="molecule type" value="Genomic_DNA"/>
</dbReference>
<keyword evidence="1" id="KW-0378">Hydrolase</keyword>
<evidence type="ECO:0000313" key="2">
    <source>
        <dbReference type="Proteomes" id="UP001519287"/>
    </source>
</evidence>
<protein>
    <submittedName>
        <fullName evidence="1">ADP-ribosyl-[dinitrogen reductase] hydrolase</fullName>
        <ecNumber evidence="1">3.2.2.24</ecNumber>
    </submittedName>
</protein>
<dbReference type="InterPro" id="IPR005502">
    <property type="entry name" value="Ribosyl_crysJ1"/>
</dbReference>
<dbReference type="Pfam" id="PF03747">
    <property type="entry name" value="ADP_ribosyl_GH"/>
    <property type="match status" value="1"/>
</dbReference>